<dbReference type="GeneID" id="8690515"/>
<dbReference type="InterPro" id="IPR002171">
    <property type="entry name" value="Ribosomal_uL2"/>
</dbReference>
<dbReference type="PANTHER" id="PTHR13691">
    <property type="entry name" value="RIBOSOMAL PROTEIN L2"/>
    <property type="match status" value="1"/>
</dbReference>
<keyword evidence="5 10" id="KW-0689">Ribosomal protein</keyword>
<feature type="domain" description="Large ribosomal subunit protein uL2 C-terminal" evidence="8">
    <location>
        <begin position="130"/>
        <end position="256"/>
    </location>
</feature>
<dbReference type="SUPFAM" id="SSF50249">
    <property type="entry name" value="Nucleic acid-binding proteins"/>
    <property type="match status" value="1"/>
</dbReference>
<keyword evidence="4" id="KW-0934">Plastid</keyword>
<dbReference type="SMART" id="SM01383">
    <property type="entry name" value="Ribosomal_L2"/>
    <property type="match status" value="1"/>
</dbReference>
<dbReference type="AlphaFoldDB" id="D2JP85"/>
<dbReference type="GO" id="GO:0002181">
    <property type="term" value="P:cytoplasmic translation"/>
    <property type="evidence" value="ECO:0007669"/>
    <property type="project" value="TreeGrafter"/>
</dbReference>
<name>D2JP85_9STRA</name>
<dbReference type="PANTHER" id="PTHR13691:SF5">
    <property type="entry name" value="LARGE RIBOSOMAL SUBUNIT PROTEIN UL2M"/>
    <property type="match status" value="1"/>
</dbReference>
<protein>
    <submittedName>
        <fullName evidence="10">Ribosomal protein L2</fullName>
    </submittedName>
</protein>
<dbReference type="GO" id="GO:0016740">
    <property type="term" value="F:transferase activity"/>
    <property type="evidence" value="ECO:0007669"/>
    <property type="project" value="InterPro"/>
</dbReference>
<gene>
    <name evidence="10" type="primary">rpl2</name>
</gene>
<evidence type="ECO:0000313" key="10">
    <source>
        <dbReference type="EMBL" id="ACX62014.1"/>
    </source>
</evidence>
<keyword evidence="6" id="KW-0687">Ribonucleoprotein</keyword>
<dbReference type="Pfam" id="PF03947">
    <property type="entry name" value="Ribosomal_L2_C"/>
    <property type="match status" value="1"/>
</dbReference>
<feature type="compositionally biased region" description="Basic and acidic residues" evidence="7">
    <location>
        <begin position="235"/>
        <end position="245"/>
    </location>
</feature>
<dbReference type="InterPro" id="IPR014726">
    <property type="entry name" value="Ribosomal_uL2_dom3"/>
</dbReference>
<dbReference type="RefSeq" id="YP_003359466.1">
    <property type="nucleotide sequence ID" value="NC_013710.1"/>
</dbReference>
<evidence type="ECO:0000256" key="3">
    <source>
        <dbReference type="ARBA" id="ARBA00022528"/>
    </source>
</evidence>
<sequence>MPFITFKLNIFRFKIKYKTLYKHFSVFSYKTLPLLKSSTKGFVKSNGKNNTGKITCYHKGGGHKRSYRIIKLLNQKYDISGIITSIEYDPNRSCFISSLFDSNWQRFFYTIACSNCSIGDIVKSGSNAELYIGHVLNLTDIPEGTFVCNISNNSFDVKKYSRSAGTYAILSEKTKTHCNIKLPSGKNKKLSLQGRATIGSVSTRSSSSLFSKKAGRSRWLSIRPTVRGVAMNPIDHPHGGGEGKKSGKKYTPWGKQTSFKKNL</sequence>
<dbReference type="PROSITE" id="PS00467">
    <property type="entry name" value="RIBOSOMAL_L2"/>
    <property type="match status" value="1"/>
</dbReference>
<reference evidence="10" key="1">
    <citation type="journal article" date="2010" name="Curr. Genet.">
        <title>Complete sequence of the mitochondrial genome of a diatom alga Synedra acus and comparative analysis of diatom mitochondrial genomes.</title>
        <authorList>
            <person name="Ravin N.V."/>
            <person name="Galachyants Y.P."/>
            <person name="Mardanov A.V."/>
            <person name="Beletsky A.V."/>
            <person name="Petrova D.P."/>
            <person name="Sherbakova T.A."/>
            <person name="Zakharova Y.R."/>
            <person name="Likhoshway Y.V."/>
            <person name="Skryabin K.G."/>
            <person name="Grachev M.A."/>
        </authorList>
    </citation>
    <scope>NUCLEOTIDE SEQUENCE [LARGE SCALE GENOMIC DNA]</scope>
</reference>
<dbReference type="GO" id="GO:0003723">
    <property type="term" value="F:RNA binding"/>
    <property type="evidence" value="ECO:0007669"/>
    <property type="project" value="InterPro"/>
</dbReference>
<dbReference type="EMBL" id="GU002153">
    <property type="protein sequence ID" value="ACX62014.1"/>
    <property type="molecule type" value="Genomic_DNA"/>
</dbReference>
<dbReference type="PIRSF" id="PIRSF002158">
    <property type="entry name" value="Ribosomal_L2"/>
    <property type="match status" value="1"/>
</dbReference>
<dbReference type="InterPro" id="IPR012340">
    <property type="entry name" value="NA-bd_OB-fold"/>
</dbReference>
<organism evidence="10">
    <name type="scientific">Ulnaria acus</name>
    <dbReference type="NCBI Taxonomy" id="1436140"/>
    <lineage>
        <taxon>Eukaryota</taxon>
        <taxon>Sar</taxon>
        <taxon>Stramenopiles</taxon>
        <taxon>Ochrophyta</taxon>
        <taxon>Bacillariophyta</taxon>
        <taxon>Fragilariophyceae</taxon>
        <taxon>Fragilariophycidae</taxon>
        <taxon>Licmophorales</taxon>
        <taxon>Ulnariaceae</taxon>
        <taxon>Ulnaria</taxon>
    </lineage>
</organism>
<feature type="compositionally biased region" description="Polar residues" evidence="7">
    <location>
        <begin position="254"/>
        <end position="263"/>
    </location>
</feature>
<proteinExistence type="inferred from homology"/>
<evidence type="ECO:0000259" key="9">
    <source>
        <dbReference type="SMART" id="SM01383"/>
    </source>
</evidence>
<evidence type="ECO:0000256" key="4">
    <source>
        <dbReference type="ARBA" id="ARBA00022640"/>
    </source>
</evidence>
<dbReference type="Gene3D" id="4.10.950.10">
    <property type="entry name" value="Ribosomal protein L2, domain 3"/>
    <property type="match status" value="1"/>
</dbReference>
<dbReference type="Gene3D" id="2.30.30.30">
    <property type="match status" value="1"/>
</dbReference>
<dbReference type="GO" id="GO:0003735">
    <property type="term" value="F:structural constituent of ribosome"/>
    <property type="evidence" value="ECO:0007669"/>
    <property type="project" value="InterPro"/>
</dbReference>
<comment type="subcellular location">
    <subcellularLocation>
        <location evidence="1">Plastid</location>
        <location evidence="1">Chloroplast</location>
    </subcellularLocation>
</comment>
<dbReference type="InterPro" id="IPR008991">
    <property type="entry name" value="Translation_prot_SH3-like_sf"/>
</dbReference>
<evidence type="ECO:0000256" key="1">
    <source>
        <dbReference type="ARBA" id="ARBA00004229"/>
    </source>
</evidence>
<accession>D2JP85</accession>
<comment type="similarity">
    <text evidence="2">Belongs to the universal ribosomal protein uL2 family.</text>
</comment>
<feature type="domain" description="Large ribosomal subunit protein uL2 RNA-binding" evidence="9">
    <location>
        <begin position="47"/>
        <end position="124"/>
    </location>
</feature>
<dbReference type="Gene3D" id="2.40.50.140">
    <property type="entry name" value="Nucleic acid-binding proteins"/>
    <property type="match status" value="1"/>
</dbReference>
<evidence type="ECO:0000256" key="2">
    <source>
        <dbReference type="ARBA" id="ARBA00005636"/>
    </source>
</evidence>
<dbReference type="InterPro" id="IPR022671">
    <property type="entry name" value="Ribosomal_uL2_CS"/>
</dbReference>
<evidence type="ECO:0000256" key="6">
    <source>
        <dbReference type="ARBA" id="ARBA00023274"/>
    </source>
</evidence>
<feature type="region of interest" description="Disordered" evidence="7">
    <location>
        <begin position="230"/>
        <end position="263"/>
    </location>
</feature>
<dbReference type="InterPro" id="IPR014722">
    <property type="entry name" value="Rib_uL2_dom2"/>
</dbReference>
<dbReference type="InterPro" id="IPR022669">
    <property type="entry name" value="Ribosomal_uL2_C"/>
</dbReference>
<geneLocation type="mitochondrion" evidence="10"/>
<keyword evidence="3" id="KW-0150">Chloroplast</keyword>
<dbReference type="NCBIfam" id="TIGR01171">
    <property type="entry name" value="rplB_bact"/>
    <property type="match status" value="1"/>
</dbReference>
<dbReference type="SUPFAM" id="SSF50104">
    <property type="entry name" value="Translation proteins SH3-like domain"/>
    <property type="match status" value="1"/>
</dbReference>
<keyword evidence="10" id="KW-0496">Mitochondrion</keyword>
<evidence type="ECO:0000256" key="7">
    <source>
        <dbReference type="SAM" id="MobiDB-lite"/>
    </source>
</evidence>
<dbReference type="SMART" id="SM01382">
    <property type="entry name" value="Ribosomal_L2_C"/>
    <property type="match status" value="1"/>
</dbReference>
<evidence type="ECO:0000259" key="8">
    <source>
        <dbReference type="SMART" id="SM01382"/>
    </source>
</evidence>
<dbReference type="InterPro" id="IPR005880">
    <property type="entry name" value="Ribosomal_uL2_bac/org-type"/>
</dbReference>
<dbReference type="Pfam" id="PF00181">
    <property type="entry name" value="Ribosomal_L2_N"/>
    <property type="match status" value="1"/>
</dbReference>
<dbReference type="InterPro" id="IPR022666">
    <property type="entry name" value="Ribosomal_uL2_RNA-bd_dom"/>
</dbReference>
<evidence type="ECO:0000256" key="5">
    <source>
        <dbReference type="ARBA" id="ARBA00022980"/>
    </source>
</evidence>
<dbReference type="GO" id="GO:0015934">
    <property type="term" value="C:large ribosomal subunit"/>
    <property type="evidence" value="ECO:0007669"/>
    <property type="project" value="InterPro"/>
</dbReference>
<dbReference type="GO" id="GO:0009507">
    <property type="term" value="C:chloroplast"/>
    <property type="evidence" value="ECO:0007669"/>
    <property type="project" value="UniProtKB-SubCell"/>
</dbReference>